<reference evidence="8" key="1">
    <citation type="submission" date="2020-11" db="EMBL/GenBank/DDBJ databases">
        <authorList>
            <person name="Tran Van P."/>
        </authorList>
    </citation>
    <scope>NUCLEOTIDE SEQUENCE</scope>
</reference>
<dbReference type="EMBL" id="CAJPIZ010033505">
    <property type="protein sequence ID" value="CAG2120453.1"/>
    <property type="molecule type" value="Genomic_DNA"/>
</dbReference>
<dbReference type="AlphaFoldDB" id="A0A7R9LRN5"/>
<dbReference type="EMBL" id="OC888080">
    <property type="protein sequence ID" value="CAD7645214.1"/>
    <property type="molecule type" value="Genomic_DNA"/>
</dbReference>
<evidence type="ECO:0000256" key="6">
    <source>
        <dbReference type="RuleBase" id="RU000454"/>
    </source>
</evidence>
<keyword evidence="5" id="KW-1015">Disulfide bond</keyword>
<protein>
    <recommendedName>
        <fullName evidence="7">Peptidase A1 domain-containing protein</fullName>
    </recommendedName>
</protein>
<evidence type="ECO:0000256" key="2">
    <source>
        <dbReference type="ARBA" id="ARBA00022670"/>
    </source>
</evidence>
<dbReference type="PRINTS" id="PR00792">
    <property type="entry name" value="PEPSIN"/>
</dbReference>
<feature type="domain" description="Peptidase A1" evidence="7">
    <location>
        <begin position="1"/>
        <end position="291"/>
    </location>
</feature>
<feature type="non-terminal residue" evidence="8">
    <location>
        <position position="294"/>
    </location>
</feature>
<dbReference type="PANTHER" id="PTHR47966:SF51">
    <property type="entry name" value="BETA-SITE APP-CLEAVING ENZYME, ISOFORM A-RELATED"/>
    <property type="match status" value="1"/>
</dbReference>
<dbReference type="PROSITE" id="PS00141">
    <property type="entry name" value="ASP_PROTEASE"/>
    <property type="match status" value="1"/>
</dbReference>
<keyword evidence="4 6" id="KW-0378">Hydrolase</keyword>
<evidence type="ECO:0000313" key="9">
    <source>
        <dbReference type="Proteomes" id="UP000759131"/>
    </source>
</evidence>
<dbReference type="Gene3D" id="2.40.70.10">
    <property type="entry name" value="Acid Proteases"/>
    <property type="match status" value="2"/>
</dbReference>
<dbReference type="GO" id="GO:0004190">
    <property type="term" value="F:aspartic-type endopeptidase activity"/>
    <property type="evidence" value="ECO:0007669"/>
    <property type="project" value="UniProtKB-KW"/>
</dbReference>
<keyword evidence="3 6" id="KW-0064">Aspartyl protease</keyword>
<gene>
    <name evidence="8" type="ORF">OSB1V03_LOCUS20400</name>
</gene>
<dbReference type="Gene3D" id="2.60.40.1960">
    <property type="match status" value="1"/>
</dbReference>
<dbReference type="Pfam" id="PF00026">
    <property type="entry name" value="Asp"/>
    <property type="match status" value="1"/>
</dbReference>
<proteinExistence type="inferred from homology"/>
<dbReference type="GO" id="GO:0006508">
    <property type="term" value="P:proteolysis"/>
    <property type="evidence" value="ECO:0007669"/>
    <property type="project" value="UniProtKB-KW"/>
</dbReference>
<dbReference type="InterPro" id="IPR033121">
    <property type="entry name" value="PEPTIDASE_A1"/>
</dbReference>
<dbReference type="PANTHER" id="PTHR47966">
    <property type="entry name" value="BETA-SITE APP-CLEAVING ENZYME, ISOFORM A-RELATED"/>
    <property type="match status" value="1"/>
</dbReference>
<dbReference type="Proteomes" id="UP000759131">
    <property type="component" value="Unassembled WGS sequence"/>
</dbReference>
<evidence type="ECO:0000256" key="1">
    <source>
        <dbReference type="ARBA" id="ARBA00007447"/>
    </source>
</evidence>
<keyword evidence="2 6" id="KW-0645">Protease</keyword>
<evidence type="ECO:0000313" key="8">
    <source>
        <dbReference type="EMBL" id="CAD7645214.1"/>
    </source>
</evidence>
<dbReference type="FunFam" id="2.40.70.10:FF:000115">
    <property type="entry name" value="Lysosomal aspartic protease"/>
    <property type="match status" value="1"/>
</dbReference>
<feature type="non-terminal residue" evidence="8">
    <location>
        <position position="1"/>
    </location>
</feature>
<dbReference type="InterPro" id="IPR001461">
    <property type="entry name" value="Aspartic_peptidase_A1"/>
</dbReference>
<sequence length="294" mass="31029">SDLWVPSINCATCQNQNKFNAAASSTCQQTGQTFTISYNSGGQTAGVLDIDALNFGGLIINQQTFAEATTITGSNLNTAYDGILGMAWPANAISQAVPPFNNLVNQGSVAPVFSFYLNRDINGQPGGELLLGGSDPDHYTGALTYVPVVPLSPNAQQLWWTFYMGGGSVANGPQFCQGGCMAMADTGTTLIIGPTADISNINVFINGQDQGNGYYNVDCNSVANLPVISFWINGVEFPLTPNQYVVNNDGSCLSGFGYDTGSSATIWTLGDVFIGPYYTEFDFGNSRLGFAQAA</sequence>
<keyword evidence="9" id="KW-1185">Reference proteome</keyword>
<feature type="disulfide bond" evidence="5">
    <location>
        <begin position="176"/>
        <end position="180"/>
    </location>
</feature>
<evidence type="ECO:0000256" key="5">
    <source>
        <dbReference type="PIRSR" id="PIRSR601461-2"/>
    </source>
</evidence>
<evidence type="ECO:0000256" key="4">
    <source>
        <dbReference type="ARBA" id="ARBA00022801"/>
    </source>
</evidence>
<feature type="disulfide bond" evidence="5">
    <location>
        <begin position="219"/>
        <end position="252"/>
    </location>
</feature>
<evidence type="ECO:0000256" key="3">
    <source>
        <dbReference type="ARBA" id="ARBA00022750"/>
    </source>
</evidence>
<dbReference type="SUPFAM" id="SSF50630">
    <property type="entry name" value="Acid proteases"/>
    <property type="match status" value="1"/>
</dbReference>
<dbReference type="InterPro" id="IPR001969">
    <property type="entry name" value="Aspartic_peptidase_AS"/>
</dbReference>
<dbReference type="PROSITE" id="PS51767">
    <property type="entry name" value="PEPTIDASE_A1"/>
    <property type="match status" value="1"/>
</dbReference>
<dbReference type="InterPro" id="IPR021109">
    <property type="entry name" value="Peptidase_aspartic_dom_sf"/>
</dbReference>
<dbReference type="OrthoDB" id="771136at2759"/>
<name>A0A7R9LRN5_9ACAR</name>
<organism evidence="8">
    <name type="scientific">Medioppia subpectinata</name>
    <dbReference type="NCBI Taxonomy" id="1979941"/>
    <lineage>
        <taxon>Eukaryota</taxon>
        <taxon>Metazoa</taxon>
        <taxon>Ecdysozoa</taxon>
        <taxon>Arthropoda</taxon>
        <taxon>Chelicerata</taxon>
        <taxon>Arachnida</taxon>
        <taxon>Acari</taxon>
        <taxon>Acariformes</taxon>
        <taxon>Sarcoptiformes</taxon>
        <taxon>Oribatida</taxon>
        <taxon>Brachypylina</taxon>
        <taxon>Oppioidea</taxon>
        <taxon>Oppiidae</taxon>
        <taxon>Medioppia</taxon>
    </lineage>
</organism>
<evidence type="ECO:0000259" key="7">
    <source>
        <dbReference type="PROSITE" id="PS51767"/>
    </source>
</evidence>
<accession>A0A7R9LRN5</accession>
<comment type="similarity">
    <text evidence="1 6">Belongs to the peptidase A1 family.</text>
</comment>